<proteinExistence type="predicted"/>
<gene>
    <name evidence="1" type="ORF">MBOT_25360</name>
</gene>
<organism evidence="1 2">
    <name type="scientific">Mycobacterium botniense</name>
    <dbReference type="NCBI Taxonomy" id="84962"/>
    <lineage>
        <taxon>Bacteria</taxon>
        <taxon>Bacillati</taxon>
        <taxon>Actinomycetota</taxon>
        <taxon>Actinomycetes</taxon>
        <taxon>Mycobacteriales</taxon>
        <taxon>Mycobacteriaceae</taxon>
        <taxon>Mycobacterium</taxon>
    </lineage>
</organism>
<accession>A0A7I9XZC5</accession>
<keyword evidence="1" id="KW-0808">Transferase</keyword>
<dbReference type="EMBL" id="BLKW01000004">
    <property type="protein sequence ID" value="GFG75171.1"/>
    <property type="molecule type" value="Genomic_DNA"/>
</dbReference>
<keyword evidence="2" id="KW-1185">Reference proteome</keyword>
<sequence>MPRPLPNLTFVLYDRIVSGRMATLRSTQNTPEVEHLVARACERAGLDDFGSDSWREGLTILVQTVESAPGVTAGGRDYVYGRFVDALWNRLRVVDYLKRHPEVGAERIERPLVVLGLPRTGTSLASYLLDQDPNRRSLLTWEAENSVPPASPETLRTDPRCLKKKAELDMMAEGLKAANIPMVHWDEADGPTECVFVQSQDFKAYLWEAFMPTSAYADWLLEADMTSTYAYERSVLQMLQSRAPGVWSLKMPSHAVHIETLLSTFPDVRIVWAHRDPFKATASFLRLNYLSRAVLGADIDVDDVVSNVLRQLQAHVARPLQARRRIGDERFFDLHYAALMRDPIGVMRSLYEWAGDELTASTEAAMLTWLERHPQDRFGVQPYSLDGSGVTIADLERVFDPYLSAFEIEMEGTS</sequence>
<evidence type="ECO:0000313" key="1">
    <source>
        <dbReference type="EMBL" id="GFG75171.1"/>
    </source>
</evidence>
<dbReference type="InterPro" id="IPR052736">
    <property type="entry name" value="Stf3_sulfotransferase"/>
</dbReference>
<dbReference type="Proteomes" id="UP000465361">
    <property type="component" value="Unassembled WGS sequence"/>
</dbReference>
<name>A0A7I9XZC5_9MYCO</name>
<dbReference type="PANTHER" id="PTHR36451">
    <property type="entry name" value="PAPS-DEPENDENT SULFOTRANSFERASE STF3"/>
    <property type="match status" value="1"/>
</dbReference>
<protein>
    <submittedName>
        <fullName evidence="1">Sulfotransferase</fullName>
    </submittedName>
</protein>
<dbReference type="GO" id="GO:0016740">
    <property type="term" value="F:transferase activity"/>
    <property type="evidence" value="ECO:0007669"/>
    <property type="project" value="UniProtKB-KW"/>
</dbReference>
<dbReference type="PANTHER" id="PTHR36451:SF1">
    <property type="entry name" value="OMEGA-HYDROXY-BETA-DIHYDROMENAQUINONE-9 SULFOTRANSFERASE STF3"/>
    <property type="match status" value="1"/>
</dbReference>
<evidence type="ECO:0000313" key="2">
    <source>
        <dbReference type="Proteomes" id="UP000465361"/>
    </source>
</evidence>
<dbReference type="SUPFAM" id="SSF52540">
    <property type="entry name" value="P-loop containing nucleoside triphosphate hydrolases"/>
    <property type="match status" value="1"/>
</dbReference>
<dbReference type="AlphaFoldDB" id="A0A7I9XZC5"/>
<reference evidence="1 2" key="1">
    <citation type="journal article" date="2019" name="Emerg. Microbes Infect.">
        <title>Comprehensive subspecies identification of 175 nontuberculous mycobacteria species based on 7547 genomic profiles.</title>
        <authorList>
            <person name="Matsumoto Y."/>
            <person name="Kinjo T."/>
            <person name="Motooka D."/>
            <person name="Nabeya D."/>
            <person name="Jung N."/>
            <person name="Uechi K."/>
            <person name="Horii T."/>
            <person name="Iida T."/>
            <person name="Fujita J."/>
            <person name="Nakamura S."/>
        </authorList>
    </citation>
    <scope>NUCLEOTIDE SEQUENCE [LARGE SCALE GENOMIC DNA]</scope>
    <source>
        <strain evidence="1 2">JCM 17322</strain>
    </source>
</reference>
<dbReference type="Pfam" id="PF13469">
    <property type="entry name" value="Sulfotransfer_3"/>
    <property type="match status" value="1"/>
</dbReference>
<dbReference type="Gene3D" id="3.40.50.300">
    <property type="entry name" value="P-loop containing nucleotide triphosphate hydrolases"/>
    <property type="match status" value="1"/>
</dbReference>
<dbReference type="InterPro" id="IPR027417">
    <property type="entry name" value="P-loop_NTPase"/>
</dbReference>
<comment type="caution">
    <text evidence="1">The sequence shown here is derived from an EMBL/GenBank/DDBJ whole genome shotgun (WGS) entry which is preliminary data.</text>
</comment>